<protein>
    <submittedName>
        <fullName evidence="1">Uncharacterized protein</fullName>
    </submittedName>
</protein>
<evidence type="ECO:0000313" key="2">
    <source>
        <dbReference type="Proteomes" id="UP000187429"/>
    </source>
</evidence>
<name>A0A1R1XUP6_9FUNG</name>
<reference evidence="2" key="1">
    <citation type="submission" date="2017-01" db="EMBL/GenBank/DDBJ databases">
        <authorList>
            <person name="Wang Y."/>
            <person name="White M."/>
            <person name="Kvist S."/>
            <person name="Moncalvo J.-M."/>
        </authorList>
    </citation>
    <scope>NUCLEOTIDE SEQUENCE [LARGE SCALE GENOMIC DNA]</scope>
    <source>
        <strain evidence="2">ID-206-W2</strain>
    </source>
</reference>
<gene>
    <name evidence="1" type="ORF">AYI69_g7060</name>
</gene>
<keyword evidence="2" id="KW-1185">Reference proteome</keyword>
<dbReference type="AlphaFoldDB" id="A0A1R1XUP6"/>
<sequence length="75" mass="7804">MIFFVDDFDVNNSGVGVGFKGVLVRVGVRGSDGVRGSLDVRGSFDVSARGSFDFGVKNCIGIRSRVGLGVLVAHG</sequence>
<proteinExistence type="predicted"/>
<dbReference type="Proteomes" id="UP000187429">
    <property type="component" value="Unassembled WGS sequence"/>
</dbReference>
<dbReference type="EMBL" id="LSSM01003304">
    <property type="protein sequence ID" value="OMJ18361.1"/>
    <property type="molecule type" value="Genomic_DNA"/>
</dbReference>
<organism evidence="1 2">
    <name type="scientific">Smittium culicis</name>
    <dbReference type="NCBI Taxonomy" id="133412"/>
    <lineage>
        <taxon>Eukaryota</taxon>
        <taxon>Fungi</taxon>
        <taxon>Fungi incertae sedis</taxon>
        <taxon>Zoopagomycota</taxon>
        <taxon>Kickxellomycotina</taxon>
        <taxon>Harpellomycetes</taxon>
        <taxon>Harpellales</taxon>
        <taxon>Legeriomycetaceae</taxon>
        <taxon>Smittium</taxon>
    </lineage>
</organism>
<evidence type="ECO:0000313" key="1">
    <source>
        <dbReference type="EMBL" id="OMJ18361.1"/>
    </source>
</evidence>
<comment type="caution">
    <text evidence="1">The sequence shown here is derived from an EMBL/GenBank/DDBJ whole genome shotgun (WGS) entry which is preliminary data.</text>
</comment>
<accession>A0A1R1XUP6</accession>